<dbReference type="Proteomes" id="UP000095284">
    <property type="component" value="Unplaced"/>
</dbReference>
<accession>A0A1I7RS41</accession>
<dbReference type="Proteomes" id="UP000659654">
    <property type="component" value="Unassembled WGS sequence"/>
</dbReference>
<sequence>MNELLAIIIIVFVCCAIFCAWLLSMATCPDKMVDWLNGTSSNSTCSTSYESKELINKSEDSGQDNTAARCSAETSSFYLQLGQNKMNPKKLSVVPEQDEQLTVTSISQILYPSIHKAEDTIKTDVQTCFNPDEPECVVIQGGSSNAPGISDLPVRYHYSAPAIHVA</sequence>
<evidence type="ECO:0000313" key="2">
    <source>
        <dbReference type="Proteomes" id="UP000095284"/>
    </source>
</evidence>
<organism evidence="2 4">
    <name type="scientific">Bursaphelenchus xylophilus</name>
    <name type="common">Pinewood nematode worm</name>
    <name type="synonym">Aphelenchoides xylophilus</name>
    <dbReference type="NCBI Taxonomy" id="6326"/>
    <lineage>
        <taxon>Eukaryota</taxon>
        <taxon>Metazoa</taxon>
        <taxon>Ecdysozoa</taxon>
        <taxon>Nematoda</taxon>
        <taxon>Chromadorea</taxon>
        <taxon>Rhabditida</taxon>
        <taxon>Tylenchina</taxon>
        <taxon>Tylenchomorpha</taxon>
        <taxon>Aphelenchoidea</taxon>
        <taxon>Aphelenchoididae</taxon>
        <taxon>Bursaphelenchus</taxon>
    </lineage>
</organism>
<name>A0A1I7RS41_BURXY</name>
<proteinExistence type="predicted"/>
<evidence type="ECO:0000313" key="4">
    <source>
        <dbReference type="WBParaSite" id="BXY_0354500.1"/>
    </source>
</evidence>
<dbReference type="SMR" id="A0A1I7RS41"/>
<dbReference type="Proteomes" id="UP000582659">
    <property type="component" value="Unassembled WGS sequence"/>
</dbReference>
<reference evidence="1" key="2">
    <citation type="submission" date="2020-09" db="EMBL/GenBank/DDBJ databases">
        <authorList>
            <person name="Kikuchi T."/>
        </authorList>
    </citation>
    <scope>NUCLEOTIDE SEQUENCE</scope>
    <source>
        <strain evidence="1">Ka4C1</strain>
    </source>
</reference>
<evidence type="ECO:0000313" key="1">
    <source>
        <dbReference type="EMBL" id="CAD5231801.1"/>
    </source>
</evidence>
<dbReference type="WBParaSite" id="BXY_0354500.1">
    <property type="protein sequence ID" value="BXY_0354500.1"/>
    <property type="gene ID" value="BXY_0354500"/>
</dbReference>
<dbReference type="EMBL" id="CAJFCV020000005">
    <property type="protein sequence ID" value="CAG9123244.1"/>
    <property type="molecule type" value="Genomic_DNA"/>
</dbReference>
<dbReference type="OrthoDB" id="5800514at2759"/>
<dbReference type="EMBL" id="CAJFDI010000005">
    <property type="protein sequence ID" value="CAD5231801.1"/>
    <property type="molecule type" value="Genomic_DNA"/>
</dbReference>
<dbReference type="AlphaFoldDB" id="A0A1I7RS41"/>
<evidence type="ECO:0000313" key="3">
    <source>
        <dbReference type="Proteomes" id="UP000659654"/>
    </source>
</evidence>
<dbReference type="eggNOG" id="ENOG502T2H1">
    <property type="taxonomic scope" value="Eukaryota"/>
</dbReference>
<gene>
    <name evidence="1" type="ORF">BXYJ_LOCUS11897</name>
</gene>
<keyword evidence="3" id="KW-1185">Reference proteome</keyword>
<reference evidence="4" key="1">
    <citation type="submission" date="2016-11" db="UniProtKB">
        <authorList>
            <consortium name="WormBaseParasite"/>
        </authorList>
    </citation>
    <scope>IDENTIFICATION</scope>
</reference>
<protein>
    <submittedName>
        <fullName evidence="1">(pine wood nematode) hypothetical protein</fullName>
    </submittedName>
</protein>